<evidence type="ECO:0000256" key="8">
    <source>
        <dbReference type="ARBA" id="ARBA00023136"/>
    </source>
</evidence>
<feature type="transmembrane region" description="Helical" evidence="10">
    <location>
        <begin position="846"/>
        <end position="868"/>
    </location>
</feature>
<dbReference type="Pfam" id="PF03169">
    <property type="entry name" value="OPT"/>
    <property type="match status" value="1"/>
</dbReference>
<dbReference type="GO" id="GO:0015031">
    <property type="term" value="P:protein transport"/>
    <property type="evidence" value="ECO:0007669"/>
    <property type="project" value="UniProtKB-KW"/>
</dbReference>
<feature type="transmembrane region" description="Helical" evidence="10">
    <location>
        <begin position="320"/>
        <end position="339"/>
    </location>
</feature>
<dbReference type="GO" id="GO:0016020">
    <property type="term" value="C:membrane"/>
    <property type="evidence" value="ECO:0007669"/>
    <property type="project" value="UniProtKB-SubCell"/>
</dbReference>
<keyword evidence="12" id="KW-1185">Reference proteome</keyword>
<evidence type="ECO:0000256" key="7">
    <source>
        <dbReference type="ARBA" id="ARBA00022989"/>
    </source>
</evidence>
<feature type="transmembrane region" description="Helical" evidence="10">
    <location>
        <begin position="465"/>
        <end position="489"/>
    </location>
</feature>
<dbReference type="AlphaFoldDB" id="A0A7D9H5C5"/>
<feature type="compositionally biased region" description="Basic and acidic residues" evidence="9">
    <location>
        <begin position="15"/>
        <end position="24"/>
    </location>
</feature>
<feature type="transmembrane region" description="Helical" evidence="10">
    <location>
        <begin position="745"/>
        <end position="763"/>
    </location>
</feature>
<proteinExistence type="inferred from homology"/>
<reference evidence="11 12" key="1">
    <citation type="submission" date="2019-07" db="EMBL/GenBank/DDBJ databases">
        <authorList>
            <person name="Friedrich A."/>
            <person name="Schacherer J."/>
        </authorList>
    </citation>
    <scope>NUCLEOTIDE SEQUENCE [LARGE SCALE GENOMIC DNA]</scope>
</reference>
<name>A0A7D9H5C5_DEKBR</name>
<comment type="similarity">
    <text evidence="2">Belongs to the oligopeptide OPT transporter family.</text>
</comment>
<dbReference type="EMBL" id="CABFWN010000006">
    <property type="protein sequence ID" value="VUG20089.1"/>
    <property type="molecule type" value="Genomic_DNA"/>
</dbReference>
<organism evidence="11 12">
    <name type="scientific">Dekkera bruxellensis</name>
    <name type="common">Brettanomyces custersii</name>
    <dbReference type="NCBI Taxonomy" id="5007"/>
    <lineage>
        <taxon>Eukaryota</taxon>
        <taxon>Fungi</taxon>
        <taxon>Dikarya</taxon>
        <taxon>Ascomycota</taxon>
        <taxon>Saccharomycotina</taxon>
        <taxon>Pichiomycetes</taxon>
        <taxon>Pichiales</taxon>
        <taxon>Pichiaceae</taxon>
        <taxon>Brettanomyces</taxon>
    </lineage>
</organism>
<comment type="subcellular location">
    <subcellularLocation>
        <location evidence="1">Membrane</location>
        <topology evidence="1">Multi-pass membrane protein</topology>
    </subcellularLocation>
</comment>
<feature type="transmembrane region" description="Helical" evidence="10">
    <location>
        <begin position="592"/>
        <end position="610"/>
    </location>
</feature>
<protein>
    <submittedName>
        <fullName evidence="11">DEBR0S6_07690g1_1</fullName>
    </submittedName>
</protein>
<evidence type="ECO:0000256" key="2">
    <source>
        <dbReference type="ARBA" id="ARBA00008807"/>
    </source>
</evidence>
<dbReference type="NCBIfam" id="TIGR00728">
    <property type="entry name" value="OPT_sfam"/>
    <property type="match status" value="1"/>
</dbReference>
<gene>
    <name evidence="11" type="primary">OPT2</name>
    <name evidence="11" type="ORF">DEBR0S6_07690G</name>
</gene>
<evidence type="ECO:0000313" key="12">
    <source>
        <dbReference type="Proteomes" id="UP000478008"/>
    </source>
</evidence>
<feature type="transmembrane region" description="Helical" evidence="10">
    <location>
        <begin position="616"/>
        <end position="636"/>
    </location>
</feature>
<evidence type="ECO:0000256" key="4">
    <source>
        <dbReference type="ARBA" id="ARBA00022692"/>
    </source>
</evidence>
<feature type="transmembrane region" description="Helical" evidence="10">
    <location>
        <begin position="399"/>
        <end position="418"/>
    </location>
</feature>
<dbReference type="Proteomes" id="UP000478008">
    <property type="component" value="Unassembled WGS sequence"/>
</dbReference>
<accession>A0A7D9H5C5</accession>
<evidence type="ECO:0000256" key="5">
    <source>
        <dbReference type="ARBA" id="ARBA00022856"/>
    </source>
</evidence>
<dbReference type="GO" id="GO:0035673">
    <property type="term" value="F:oligopeptide transmembrane transporter activity"/>
    <property type="evidence" value="ECO:0007669"/>
    <property type="project" value="InterPro"/>
</dbReference>
<feature type="transmembrane region" description="Helical" evidence="10">
    <location>
        <begin position="258"/>
        <end position="281"/>
    </location>
</feature>
<dbReference type="InterPro" id="IPR004648">
    <property type="entry name" value="Oligpept_transpt"/>
</dbReference>
<keyword evidence="4 10" id="KW-0812">Transmembrane</keyword>
<evidence type="ECO:0000256" key="6">
    <source>
        <dbReference type="ARBA" id="ARBA00022927"/>
    </source>
</evidence>
<evidence type="ECO:0000256" key="9">
    <source>
        <dbReference type="SAM" id="MobiDB-lite"/>
    </source>
</evidence>
<keyword evidence="3" id="KW-0813">Transport</keyword>
<dbReference type="InterPro" id="IPR004813">
    <property type="entry name" value="OPT"/>
</dbReference>
<sequence length="912" mass="103915">MEKEIQDSVSSDTVSPEKFEEKKKGFTSVEETNEDHYQRIYERMGRNSKSGSNNDMDSADVQFVLNKIKCMEIEESIQILKDTQLEHTDDLNFPEASRKLIADLLEGPQNFPEGEYEFEVKAEAAIIRYFSPYAEVRAVTSPNDDINTPCETIRAYILGLIWAVIGQFINSFFNSRYPNITITSPVCQTLLYPCGKAWETIIPNWGFNFRGHRIELNPGPWNYKEQMFATIIFDVSLTSVYAFSNIQTQQVFFHDNWLTAGYCILLILSTQCMGLGFAGILRRFVVFPIEAIWPTQLPTLALNRALLVPDARSKTHGWSISRYTFFFIVFAASFCYYWFPGFIFEALSYFSWITWIKPDNFNLATVTGVQYGLAYNPITSFDWNIVGYFSPLAVPFFSYSQQYLGTFISGLVILAVYYTNTKYTAYLPINSSGIYDNTGASYDVTMVMTDSKLDEKKYKSYSPPFYSAANLVVYGAFFLTYPLMFFYVILDQWRIIIKACGDIWKLIKDAIMNIVNETKAAGSALVHGNIKGFFLHLAGIFLEKGSVYDGFDDPFTRAMRRYPEVPNWWFYIIVLISFIFAIIILKVYPLETPVWTIFFVLGINLVFLIPMNLLNAIAGVSIGLNVLVELIIGYAAPGAESLMFAKAYGYNIDGQASTYISDQKMAHYARIPPRAVFRGQLLSTIITSFVAYGVVNFVDNNISGICDEDQSEHFTCDNGSRIYFSASVIWGLVGPKRIFSQQYPVLRWLFLVGFILAFVWWGLKHYGGAIRSKAKKSFSQGLYSILDWTIFKPISLLKNIHPALISIGFLEWAPLNLAYQTGGMYLSFVFMYYIRRHMTSWWEKYNYVLSAGLDAGLAFSAIIVFFAVQYHPVEISWWGNNVVSEGVDGYAGQTALKTDLPERGYFGPETWS</sequence>
<dbReference type="PANTHER" id="PTHR22601">
    <property type="entry name" value="ISP4 LIKE PROTEIN"/>
    <property type="match status" value="1"/>
</dbReference>
<keyword evidence="6" id="KW-0653">Protein transport</keyword>
<keyword evidence="7 10" id="KW-1133">Transmembrane helix</keyword>
<feature type="transmembrane region" description="Helical" evidence="10">
    <location>
        <begin position="817"/>
        <end position="834"/>
    </location>
</feature>
<evidence type="ECO:0000256" key="10">
    <source>
        <dbReference type="SAM" id="Phobius"/>
    </source>
</evidence>
<evidence type="ECO:0000313" key="11">
    <source>
        <dbReference type="EMBL" id="VUG20089.1"/>
    </source>
</evidence>
<keyword evidence="8 10" id="KW-0472">Membrane</keyword>
<keyword evidence="5" id="KW-0571">Peptide transport</keyword>
<evidence type="ECO:0000256" key="1">
    <source>
        <dbReference type="ARBA" id="ARBA00004141"/>
    </source>
</evidence>
<feature type="region of interest" description="Disordered" evidence="9">
    <location>
        <begin position="1"/>
        <end position="36"/>
    </location>
</feature>
<evidence type="ECO:0000256" key="3">
    <source>
        <dbReference type="ARBA" id="ARBA00022448"/>
    </source>
</evidence>
<dbReference type="NCBIfam" id="TIGR00727">
    <property type="entry name" value="ISP4_OPT"/>
    <property type="match status" value="1"/>
</dbReference>
<feature type="transmembrane region" description="Helical" evidence="10">
    <location>
        <begin position="568"/>
        <end position="585"/>
    </location>
</feature>